<feature type="region of interest" description="Disordered" evidence="1">
    <location>
        <begin position="4923"/>
        <end position="5216"/>
    </location>
</feature>
<feature type="compositionally biased region" description="Low complexity" evidence="1">
    <location>
        <begin position="4524"/>
        <end position="4534"/>
    </location>
</feature>
<feature type="compositionally biased region" description="Basic and acidic residues" evidence="1">
    <location>
        <begin position="427"/>
        <end position="436"/>
    </location>
</feature>
<keyword evidence="5" id="KW-1185">Reference proteome</keyword>
<name>A0A0N9I3W1_9PSEU</name>
<dbReference type="PANTHER" id="PTHR24074">
    <property type="entry name" value="CO-CHAPERONE PROTEIN DJLA"/>
    <property type="match status" value="1"/>
</dbReference>
<keyword evidence="2" id="KW-1133">Transmembrane helix</keyword>
<dbReference type="SMART" id="SM00271">
    <property type="entry name" value="DnaJ"/>
    <property type="match status" value="1"/>
</dbReference>
<feature type="compositionally biased region" description="Gly residues" evidence="1">
    <location>
        <begin position="1"/>
        <end position="15"/>
    </location>
</feature>
<gene>
    <name evidence="4" type="ORF">AOZ06_28760</name>
</gene>
<feature type="compositionally biased region" description="Low complexity" evidence="1">
    <location>
        <begin position="685"/>
        <end position="696"/>
    </location>
</feature>
<feature type="compositionally biased region" description="Polar residues" evidence="1">
    <location>
        <begin position="519"/>
        <end position="534"/>
    </location>
</feature>
<dbReference type="InterPro" id="IPR054695">
    <property type="entry name" value="Pierisin-like_dom"/>
</dbReference>
<feature type="compositionally biased region" description="Low complexity" evidence="1">
    <location>
        <begin position="839"/>
        <end position="889"/>
    </location>
</feature>
<dbReference type="Gene3D" id="3.90.210.10">
    <property type="entry name" value="Heat-Labile Enterotoxin, subunit A"/>
    <property type="match status" value="1"/>
</dbReference>
<feature type="compositionally biased region" description="Polar residues" evidence="1">
    <location>
        <begin position="2694"/>
        <end position="2709"/>
    </location>
</feature>
<feature type="region of interest" description="Disordered" evidence="1">
    <location>
        <begin position="3475"/>
        <end position="3508"/>
    </location>
</feature>
<dbReference type="Gene3D" id="1.10.287.110">
    <property type="entry name" value="DnaJ domain"/>
    <property type="match status" value="1"/>
</dbReference>
<feature type="region of interest" description="Disordered" evidence="1">
    <location>
        <begin position="3696"/>
        <end position="3733"/>
    </location>
</feature>
<keyword evidence="2" id="KW-0812">Transmembrane</keyword>
<feature type="compositionally biased region" description="Polar residues" evidence="1">
    <location>
        <begin position="565"/>
        <end position="577"/>
    </location>
</feature>
<feature type="compositionally biased region" description="Basic and acidic residues" evidence="1">
    <location>
        <begin position="3496"/>
        <end position="3508"/>
    </location>
</feature>
<feature type="compositionally biased region" description="Basic and acidic residues" evidence="1">
    <location>
        <begin position="7486"/>
        <end position="7504"/>
    </location>
</feature>
<reference evidence="4 5" key="1">
    <citation type="submission" date="2015-07" db="EMBL/GenBank/DDBJ databases">
        <title>Genome sequencing of Kibdelosporangium phytohabitans.</title>
        <authorList>
            <person name="Qin S."/>
            <person name="Xing K."/>
        </authorList>
    </citation>
    <scope>NUCLEOTIDE SEQUENCE [LARGE SCALE GENOMIC DNA]</scope>
    <source>
        <strain evidence="4 5">KLBMP1111</strain>
    </source>
</reference>
<feature type="region of interest" description="Disordered" evidence="1">
    <location>
        <begin position="3068"/>
        <end position="3123"/>
    </location>
</feature>
<dbReference type="SUPFAM" id="SSF56399">
    <property type="entry name" value="ADP-ribosylation"/>
    <property type="match status" value="1"/>
</dbReference>
<feature type="region of interest" description="Disordered" evidence="1">
    <location>
        <begin position="2688"/>
        <end position="2719"/>
    </location>
</feature>
<feature type="compositionally biased region" description="Low complexity" evidence="1">
    <location>
        <begin position="6968"/>
        <end position="6977"/>
    </location>
</feature>
<feature type="compositionally biased region" description="Pro residues" evidence="1">
    <location>
        <begin position="4923"/>
        <end position="4934"/>
    </location>
</feature>
<feature type="compositionally biased region" description="Polar residues" evidence="1">
    <location>
        <begin position="5181"/>
        <end position="5194"/>
    </location>
</feature>
<dbReference type="Proteomes" id="UP000063699">
    <property type="component" value="Chromosome"/>
</dbReference>
<feature type="compositionally biased region" description="Polar residues" evidence="1">
    <location>
        <begin position="749"/>
        <end position="760"/>
    </location>
</feature>
<evidence type="ECO:0000256" key="2">
    <source>
        <dbReference type="SAM" id="Phobius"/>
    </source>
</evidence>
<feature type="region of interest" description="Disordered" evidence="1">
    <location>
        <begin position="4524"/>
        <end position="4686"/>
    </location>
</feature>
<proteinExistence type="predicted"/>
<feature type="compositionally biased region" description="Basic and acidic residues" evidence="1">
    <location>
        <begin position="1092"/>
        <end position="1106"/>
    </location>
</feature>
<feature type="region of interest" description="Disordered" evidence="1">
    <location>
        <begin position="2104"/>
        <end position="2169"/>
    </location>
</feature>
<feature type="region of interest" description="Disordered" evidence="1">
    <location>
        <begin position="1224"/>
        <end position="1253"/>
    </location>
</feature>
<feature type="region of interest" description="Disordered" evidence="1">
    <location>
        <begin position="5608"/>
        <end position="5650"/>
    </location>
</feature>
<dbReference type="InterPro" id="IPR036869">
    <property type="entry name" value="J_dom_sf"/>
</dbReference>
<feature type="compositionally biased region" description="Low complexity" evidence="1">
    <location>
        <begin position="3109"/>
        <end position="3120"/>
    </location>
</feature>
<feature type="compositionally biased region" description="Polar residues" evidence="1">
    <location>
        <begin position="927"/>
        <end position="939"/>
    </location>
</feature>
<feature type="compositionally biased region" description="Low complexity" evidence="1">
    <location>
        <begin position="946"/>
        <end position="969"/>
    </location>
</feature>
<dbReference type="SUPFAM" id="SSF46565">
    <property type="entry name" value="Chaperone J-domain"/>
    <property type="match status" value="1"/>
</dbReference>
<dbReference type="PROSITE" id="PS00636">
    <property type="entry name" value="DNAJ_1"/>
    <property type="match status" value="1"/>
</dbReference>
<feature type="region of interest" description="Disordered" evidence="1">
    <location>
        <begin position="4008"/>
        <end position="4077"/>
    </location>
</feature>
<dbReference type="RefSeq" id="WP_054292257.1">
    <property type="nucleotide sequence ID" value="NZ_CP012752.1"/>
</dbReference>
<feature type="region of interest" description="Disordered" evidence="1">
    <location>
        <begin position="7172"/>
        <end position="7226"/>
    </location>
</feature>
<sequence length="7521" mass="801520">MSGTGGKRGTNGGGGGEDETPVVGRGSDMTTELPPGLQKFFKVTMGMTWPEASEGGLKAMSAAWADFNGVVGDLITDVERLVPRLNDSMRGVTADALRDYLTGKEKLLEGLRAMETGSEAFAKMCKTAAADVQKGKIMLIVMAAMFLATIIALLCSLFGAFAVPGTIAMGRAALQAIWNAIVQKLSQLTWQKAATALAQVAWNAAKYGAGGALFMGGLDLSIQLGQMAGGGRDEVDWNSVKGSTIGGAIGGAAFGAFHGITKVGLGSLPPNLRGIPTGGKGESFGKNFEKSKFDGAEGGSGGKGAPLGEKDGSGGSGAPLSEKDGSNGGKGAEIPPERIVTPGWVRGLGQLGYAGAQMGMVAASNPLVGLATGHPEEIWAGILGAAAPYHASGKLGSKLDAVAGDFAKKFGGVVGMKFDTAPGSGPAEDRIPLLKDDPDEDGSDGGSLRDGDSVANMPPIGKASLSIPDDTGFDGTTLVDRGQKISAPGLGDLGSVFTGGVPIATTSGVPGGQGHATHSPGSSTPGEVPTTTPNRPGETQKFLSGAPISRQHGVPVAGDLPGQVHSDSNGGIGSEQSPLGAPVNGSGGSWLNTSVPKLDGWAPLQPEGSTLAQPVPNHAGHQQNPVTGGQQNTGGHATTQPGSSSRMDNPTGIRSSPDSPSLELKTPAAQTSPVDGRIIRDESVLLDLPVPDVKVPTMADDPNGSVVTQAGPQRPETVIGGEHQTVPQERAGSESHVTGPVSVDRPDGSVTTQPETQVHTDPSSPDQPVSRVSPPVSSHVVSDGGPSAPDAGQPNVRPKLSIDTSVAGHTPLGSGVVDVPVTPPMERSGGEAAGGHAGSAGPVSPVGSAGPVSSTASLSPVSPVSPAGSGGPVTHATPSSPVSPVSPVSRIGSDIPSGPVIPPPITAAPGPGTGQVGGPLRAEAPGPNSSTQAPTTTDRSGAHAAPQSSVPQSSVPREDGAAAAKPVNKAEAEQMVSALLDRRNPAKSLENIFPDKPIPPGAERSIPSASDRPSVPGPDKPATHSSDRPSVLDKPPSQDRPVGRPSKPGVSEDSAAAVAAFGYMAAGHRGASDPGFGQRHGEPGTGELPDDGVVRKDGTWQHRRDGATPTRFSSERFDPYSQEGGLRVGDKAGAGQVSGKITQIRFDLRHFEVQPGKWVVEVAIPLDLISPGNKVPPATRRDLADRVQNELDKHFNYKHKFGEGRFEGSQVHFTLDAKTRDEVPRGWDTDSSRNVPVNVLDSRGEGTHNPRTNQVEWDLADPMANVLHKVFHFTGLWDGRTNSKLPFDRADGRGGIMGDPPVKGLTAKQVGLIARTLEVAAPVVSHTLDNADTYTHPIRKAPSGDLIDSVFTDGPHTQEHSPSNVPTRKRPPDDPPPGNDRVPKPVMKPRVGRDPQQEIDTAADNPTMMGAGLRHDTNKSFDNQVAASTGVQVTRENHLATSNDLVENNRPIAFASGTGDTAPATEAAAPHTGPAWDPAWFKPEHQPGDPIWRDSFVSREAEGQFIRAVVPILPEINRGAFQRGVPGHLTNCADATYQLARALDNRELAAERPDLFRAGPSGLVDKTQLAAALQGDFTPHRGSRAQVENDLRQAPAGTHGVVFDKHQTSPGHFVTALKLGQGGLTGSPAFFDAAVGRVASRDETPTAVEFLARAKARPEVGHVTTPVGSGARGGDISDFAAGRNRTAPHTPAAVPADNRPPDAEGGKADFRQARRDFAFTAVRARTVGELGTRTEENRGRIGIVATVAATPADNLSALAAKYAQGFDGSGYRGRFGLVIGVNGRNAVQVEKAVNEFRWDGRFPVTVVGFTWRNPTTDVIDQKSIPYGAIRETIARHPLTAQLVSQLKGTVYLHMGDADVHDFSTDHGPLFDAVDASVKANPGGPPEVLSGGYRVRDQDGVAANEATELDLRVREAMAGVDPRVVYFPEVNTFVRVTGPKLENDVTFGTKNPRTARFDYGAKEGQGLLDSILAQRGVDWRYGDHPKSIVKFDAGLAIRTDGSRIAANVTRDPASLSQSHARLNTWTDQVTHHLETHTAVNPALARTAAKLAFHDLGGGKLTGPELLKTLPANERAELVNAARTDPDARGLLNLAVRTRDVLIEHRTSAQAPPVQARNGALETDATGLPGERDGAENVQDTPADQPAPATHGPAERAPQASGSSDAAEMSRTHLDAVARDPELHQFARHVVGGMFTNKRGDGGRVIVPPAALPPLVGNVRDFYSHADQLRGREPERGPVTVYRAVMLDPESRSTSEFVEVLPSSASHSLSFVRDWTANRGGVSNYAVLEVRVPPEHRVMSLAYPPGYEPRPGDPREVNGAQAEVVLAPTVLRETGRRVDNGTTIISVDAHELPFERAAELIADRSPVMSTRAAFAHFTGFFADGRLQQAYRMDFHDARVRSSWSQDGHEYTATVERPGSSETFTITVRYVPPSGHGRADDRVQVRFSPSDDPDQLQEQEYHAENLNRIGAFLRGRMLQAHESFEALPIPSDWYLLPDEEVQELQGSHDAGPAQSERAGEDFGDLGGMARPGDGEPSLDANSEPAGTRADDGEPIAEAHETRTGSTPPPEAQDATAASADAPDAVQREQITPDVVRARIPEFLLKNLADGPARQDKPVEGLDMARSLLDAKPDLQRSNKLDQVQAEVTANILSFVGEDRVAPYQLTVGKTPYELAIQAEPQWDQVEVLDNKAEPDKATSSSGNKTWSNNQQSRSRDATVNPRVTATAAPPLVAAARLGLPTAANTAHESVGQRKTTASSKAEWGALQPVRVPVKVTWSLRDAEGNPVGQIPDPASAHGRKIDRSVTGTVDLSVPLLPAGLDASEPPRPVTGELPSAPAVHALYSLSTRSFFDQVAKDLPVSLVEIGSTGRRVLKEFLSDANIKFHWPKMAVVDDGTNPDAGWVRSKPVVKGPESSRWSNKASMFEMRAVPQTVQVIRTMPDATSTDSRFVKDTVSKSSTTSQGVEGTVIAGVGGDIAGAGFFAAGPVAGAGMSREHTLRHTDKALSKNSVETTGDSVYYVTRSVLQVRPLGGDVRTLDGYIEVHQSSPVRKAGRAGLGTDRDDAAQSLGTAVEQPGGRNDGMPERAVDPQGQPETTDVPIADPSGERNPSNGEPAPAGAAGPKRYPPAHVWAGESLGGTFVDDFRGGENVYRAIADVLRTLPGRKWYHMTRSDYVVEFGDVKFSQKYSRGLKASVERLLARGDQLKQDVDQIPEMIDTMLTDRGLSFTVTKTSTFQDYVTTVTLRAKLHGIESEGELDVAESSVSSESLEKREAHATRRKSWRLRGGALATAWNFFGDFESSTRGFAYAVGEHSRSLSHTLVDKTAEGTTRKHADTLADTGSTGSQRLWQFGGRLTITPEVRSYVRTSSTLRGVTPGRPGESVPRLVEVGDPTAGTASPKPQEVSLRLLVPKLLTTTAPPADLAPVQAVNVHQMDLVPHINDVRRKAPLTLDDVDVVAVRGTDLLNNAVDRRVHLASDDPVDAVGPDGKASFPRGTNSRSEEERLTPDSIRRNQRRFEPIVSTRSWERRRGDRIVDVAVVLTPFNPHKVSPSEYQMVEKRFSDASGVRRSNTADFTIGAGLLDAVIPFSTPTISGNSVVRFVGVFAGGVEPEYRWGHGSALEHQATRQTRIAGAKPVKQTLVWADVRADVVAEAMRKGNFDPWELFGREESTRSGESLDLPRSMLMWATDEQIAAMRDMTPSTEPGPADQAAPVEADRPDEAGNEATTGSVLEVRPNTEQAGDANAATAPVRDLPPPASVLSGKGVSLGLGGITTSIDLRDRIPHLRVRLAESLGEVAADQFLPKLPNGTTHDNYRQVDRFLADVHRRVNSALNGGRISPVRIPIGRWHGKTYYLTVDARFVDPPRFSGIEHVDSLSVTEGVNFLATESTFSGHTIATVTTTARPGVRLAPQPDPVAAGQNTGTGHAAGTLGSGLTAAAALGSRDGVRTEGTLRDHSHSVRTSGPMAAYTGQLALDLRIERDFGIDSKGHDEAKDVVATDTTSRRDVTLLKVPEESFPPPSGGRQRLGEAAVRPPAAGDGRPRTLTRPRNIPASELDQWRTQPGHVGLTDPAASRQADAHTRPTYEAGAFAAENYFGDVAELREKARLAVARSAGLPSAEVDSRTIAALKTGITPFAATAGLGPMMRGEFVVALPGHDLEIHARLLDNPKLSSVSAGVEIEAKTDTYYKDDPLSQTGHAVNVTGHPLWGGGGVTHPAGANQLSEGRGNFGSAIGNIRTDVPVGTHDSTFQASSHGRVRPKDKVTTPLAAADADSRITQVDLHDVEFRFVARPRVGKGSTPNVGIADHFVHEAYGVRHRPDATRPLPQPLVDAATRLSDAGTAWTAAAKAFEGLRLQQSSGIRDVSHSLAVAEDKRHEAEGGYWSAKENYDVQIAAARAVDPIRNAADAAERAAEIAAREAANAEKADAEAARAKEFADRAEQGEQHDIATNARAEQAAQTAARQTAVKAAQDAAKNAADAAVEAASHADQIAAYTRRQIPGKSSAFYSAANAQAATYAHEATTRASQAADLAAQASRSPSRSVEASPRPDAADPGRSEPRSGYRHDEVLEEHIEDTPRSPDPADRFWEDELIGEHLDSSPRSSEDGSAVPGTPTRAPGSESPPPDGSASGTSRPQAEQAVPEGSAVEQGTSPRTGDFDTGPLRTDLADSGGRAESIEMNELPSTRVEGPYRRAMDADLTGGVDSSGPAPSPARDAAISVDDALSLPAGSLVAHGVFETPADAASYFAARYPNLVEVNRSNSSPNCFQVTVQGSFSILDNDTFAVKDGHPTRIRDANDLAGETFYEATFFEIFRHMRDQVPGAQGMVFMGGGTRMGHFVLVHKDDRGVINFIDVQNKSMAVLATDRPVVGFVPLLWTGATAMPPMSLGQQGVAPRANVQYLVAEMETRAIPEELSWDLADSPPPAYYPPGVDPFPPPSYRRVVESGTMEERPSLLRGDAFGPEDRPDRGGQGRRPGLAGLRNSGAASPSSMVEQVSPFAAPDRDASSGGVVGPEGESVSSPDTRADGEVTRGTGSSPGDGVQDLSRRGMESGTREERPSLLWSDAFGPEDRPDRGGQGRRPGLAGLRNSGAASPSSMVEQVSPFAAPDRDASSGGVVGPEGESVSSPDTRADGEVTRGTGSSPGDGVQDLSRRVAGGGPADLPVRNVPREPISPTRWGGVRSASDDPSTSPRQNTSQAPPAPENRNDSATTGRTQEMPVAGLGRTVQAYSDMQHPDAPGLWRGADGRERPGNAKTWYDWIKKGERLRNALVAADLESDGPRLLHRLNARLSSLRAEYALAQRGSDALFGHGKLTLPPRPDTGDLRDQRAWLEIALNTIIGAADRLTVDRAGDGLGDLGGDAGARAEWLRLQRQIARLSGAIRHLRGMAPAELAAYRELIDAEAEQVKSMYQSVQKYGFHFFDRLALSDWDSGNFQRDGRPDITHHRDLGKYDAPDRRVSSIRPDDAFAAAVVEVDPDELRAFDESVGTDGVLWRVDRAPLYRSETRDPSHVFEQGMAPFHSENFGRSLHEPHLGSGLLVSATRLDDMQVFHNFGRYRYVIDAPGGVDLVATHGRRGVPAYQEVVFPGGIRREFIREVHWTDEDEKLQVQTNPHYRPYHDSQPPARRDAPVMPHQPESGPAVGVDGVSYPGPSRPDLMSYPAPRDGVLPPPVHRGEFEVETVDGKPYVRLYTVVSRSQIPLFDPSTSTPMADLGDVQQDPVTGKVTILRGKGAHPLPVFVGRPLEAAKVWSAAVWELAESHPWRSAVPPVIRSYLVPVEAAVQLSKSSTAEEAYPGQSEGRVSNVRPHLGPNQFTVPPSLMQWLEDQTLAGSLKTYTMGTGQDGLVRGDWAGDVEHVDGLWDRLGIPRLESGQFVTEWDPWPTQDELDGGNLETASSVAKGLRQHYATWQQFSGDGSENGTPALLEGDGPRPFEERLEDLRDFVSTYLPGVELRPDSVELRDFMDNQVAPRATQAAITELMASDYSRMGTDPNITGRGADNDFAALRQNYSAERLRQEEAGAEITRLWRDEDASPEQAAFYADEPGPAVPEGALAPSGGRLNGAAASGGIGLPPDGAVADSSRHVASTGPSELPVRSGPRQPIFPHEQGGAGDRWRGQAGRDGTGRGDEVSPGDAVGSRASMPMRPEMAEDFFTDTPDPGPQKSAVDDGGRRHSRQSTADRFGPVEEPLRPQQREGLRRDNPVRTVDTATIDRRLGSDRYLGLAADKVLDAARRLGRDPRDIVTFAAVIRWSERVPAQDSEIVAHDALRDGYARWEAKQLERLGLTAQDQPIWRVGHKLGRNGFDFAPLEALDRPVFRDGRRPSDPVSADVFADPADAQRYFVVHYEPLLDVNRPGPDESFADLAGRTTNCPAVTIETINTLNQLGHTRLNHGFAARPSAPVPGTRLVHSLGTTFDTRFRDFAELTAYAEAELKPGELGVADFRRPGGLRHTYVVRKNAKGVVDALDAGDTPIPFGRGEPGGLGMADLTVPQEDLRFARVDGGKKYHPPYADEHVPESDLPRPGPGEDYLRELHGAKEKGYVGRDRRGREVKFTADQLLFREFSADPGYTGVGLLRDPEVANEVAQIAANIHENGWIVRTLPGESVSDAMAQSQNRAGGLVRAPFGDAVVVALETEGEKVVLPVRLGRGSRFDDVRVDAAVPAEIVHSTQSFRKAYARLHARTGSTDVPPAVLLLLAEDAPTSVAEKFSRAMTRLLMTQPIGGKKARRAEVHTGQGPIKANADYEIGVPDNRGWVTYRRTVQYRRVGLAGALFNVERRVTEYPFTVVHEDYTRFSAAERERIAQDEGSAPIDVDGYYSYVPASEPESGGGFGSVPESDEEPRGARPAAGPSLDPESRSEQTAAESDDAQSVYDSGTDPDVHDEPLRPSEPSGAGKGKEPVRPTPSSEWDVKPESVPGVVGGERLRPAAPYSFVSGGKESLGPEPVSKTEPVTNPNPAPKPQAEVEPVPGLVNGGRRWPAAPYAGGGGGRKESLGPEPVSQTEPVPDSNPEPVPSLVDGGRRWPAAPYAGGGGGRKESLGPEPAAAPQEPRPAASQGPQPSSSQPRPEPQAAAASGSGSARPPAIDHLDDLYAVLGVDETADIPAIKTAYKKAALKYHPDKHPGSDRAWYESQFAKLNEAHEKLSDPGSKAEYDERRRLQKLQQQAFAAAFGHEAPGYGHAGSWSHPPHHGHYHPQAPFPGGFPQYHAPGSGWSGTYGPRGPRPSAGPPLRFSPPYGWATGTDKQGNVVYFQPGDVYQEAVRGWRNSASGRYITDIGVSFVTGRDGADMQFDFATRVVKLDRMVRTMPGETVLDAVDKLRDGTWVNSPWWKDYSVQSKARGRGPIVIDYHGEPNTAGVTVVAGSEVLFPSGGVTYVDLRSSGLPVSVDGRNFAYVQDGSWMFQRVYANNRNGSFAHTACWVASGRFVTDYLRAIASRTNGMLDRYRNESHFARNKVQFIVGGSADYEGAIGVDDNGGFVTGTPAVGGSEPELTDRPDTRYSKEEVRRIRAQEASARPSRPRRSSGLA</sequence>
<feature type="compositionally biased region" description="Basic and acidic residues" evidence="1">
    <location>
        <begin position="1021"/>
        <end position="1031"/>
    </location>
</feature>
<feature type="region of interest" description="Disordered" evidence="1">
    <location>
        <begin position="1070"/>
        <end position="1131"/>
    </location>
</feature>
<evidence type="ECO:0000259" key="3">
    <source>
        <dbReference type="PROSITE" id="PS50076"/>
    </source>
</evidence>
<feature type="region of interest" description="Disordered" evidence="1">
    <location>
        <begin position="6800"/>
        <end position="7079"/>
    </location>
</feature>
<feature type="region of interest" description="Disordered" evidence="1">
    <location>
        <begin position="419"/>
        <end position="479"/>
    </location>
</feature>
<feature type="compositionally biased region" description="Basic and acidic residues" evidence="1">
    <location>
        <begin position="4547"/>
        <end position="4601"/>
    </location>
</feature>
<dbReference type="PRINTS" id="PR00625">
    <property type="entry name" value="JDOMAIN"/>
</dbReference>
<dbReference type="InterPro" id="IPR018253">
    <property type="entry name" value="DnaJ_domain_CS"/>
</dbReference>
<feature type="region of interest" description="Disordered" evidence="1">
    <location>
        <begin position="1"/>
        <end position="33"/>
    </location>
</feature>
<dbReference type="InterPro" id="IPR001623">
    <property type="entry name" value="DnaJ_domain"/>
</dbReference>
<keyword evidence="2" id="KW-0472">Membrane</keyword>
<feature type="transmembrane region" description="Helical" evidence="2">
    <location>
        <begin position="137"/>
        <end position="163"/>
    </location>
</feature>
<feature type="compositionally biased region" description="Basic residues" evidence="1">
    <location>
        <begin position="7512"/>
        <end position="7521"/>
    </location>
</feature>
<dbReference type="EMBL" id="CP012752">
    <property type="protein sequence ID" value="ALG10354.1"/>
    <property type="molecule type" value="Genomic_DNA"/>
</dbReference>
<dbReference type="InterPro" id="IPR050817">
    <property type="entry name" value="DjlA_DnaK_co-chaperone"/>
</dbReference>
<organism evidence="4 5">
    <name type="scientific">Kibdelosporangium phytohabitans</name>
    <dbReference type="NCBI Taxonomy" id="860235"/>
    <lineage>
        <taxon>Bacteria</taxon>
        <taxon>Bacillati</taxon>
        <taxon>Actinomycetota</taxon>
        <taxon>Actinomycetes</taxon>
        <taxon>Pseudonocardiales</taxon>
        <taxon>Pseudonocardiaceae</taxon>
        <taxon>Kibdelosporangium</taxon>
    </lineage>
</organism>
<feature type="region of interest" description="Disordered" evidence="1">
    <location>
        <begin position="2501"/>
        <end position="2587"/>
    </location>
</feature>
<accession>A0A0N9I3W1</accession>
<evidence type="ECO:0000256" key="1">
    <source>
        <dbReference type="SAM" id="MobiDB-lite"/>
    </source>
</evidence>
<feature type="region of interest" description="Disordered" evidence="1">
    <location>
        <begin position="274"/>
        <end position="338"/>
    </location>
</feature>
<dbReference type="KEGG" id="kphy:AOZ06_28760"/>
<protein>
    <recommendedName>
        <fullName evidence="3">J domain-containing protein</fullName>
    </recommendedName>
</protein>
<dbReference type="STRING" id="860235.AOZ06_28760"/>
<evidence type="ECO:0000313" key="5">
    <source>
        <dbReference type="Proteomes" id="UP000063699"/>
    </source>
</evidence>
<feature type="compositionally biased region" description="Polar residues" evidence="1">
    <location>
        <begin position="620"/>
        <end position="659"/>
    </location>
</feature>
<dbReference type="Pfam" id="PF00226">
    <property type="entry name" value="DnaJ"/>
    <property type="match status" value="1"/>
</dbReference>
<feature type="region of interest" description="Disordered" evidence="1">
    <location>
        <begin position="6060"/>
        <end position="6196"/>
    </location>
</feature>
<dbReference type="CDD" id="cd06257">
    <property type="entry name" value="DnaJ"/>
    <property type="match status" value="1"/>
</dbReference>
<dbReference type="OrthoDB" id="3630599at2"/>
<feature type="compositionally biased region" description="Polar residues" evidence="1">
    <location>
        <begin position="4980"/>
        <end position="4989"/>
    </location>
</feature>
<feature type="compositionally biased region" description="Basic and acidic residues" evidence="1">
    <location>
        <begin position="2545"/>
        <end position="2559"/>
    </location>
</feature>
<feature type="compositionally biased region" description="Basic and acidic residues" evidence="1">
    <location>
        <begin position="6178"/>
        <end position="6196"/>
    </location>
</feature>
<feature type="compositionally biased region" description="Basic and acidic residues" evidence="1">
    <location>
        <begin position="5040"/>
        <end position="5054"/>
    </location>
</feature>
<feature type="compositionally biased region" description="Low complexity" evidence="1">
    <location>
        <begin position="2568"/>
        <end position="2581"/>
    </location>
</feature>
<feature type="domain" description="J" evidence="3">
    <location>
        <begin position="7084"/>
        <end position="7151"/>
    </location>
</feature>
<evidence type="ECO:0000313" key="4">
    <source>
        <dbReference type="EMBL" id="ALG10354.1"/>
    </source>
</evidence>
<feature type="region of interest" description="Disordered" evidence="1">
    <location>
        <begin position="1683"/>
        <end position="1707"/>
    </location>
</feature>
<feature type="compositionally biased region" description="Gly residues" evidence="1">
    <location>
        <begin position="296"/>
        <end position="305"/>
    </location>
</feature>
<feature type="region of interest" description="Disordered" evidence="1">
    <location>
        <begin position="505"/>
        <end position="1053"/>
    </location>
</feature>
<dbReference type="Pfam" id="PF22596">
    <property type="entry name" value="Scabin-like"/>
    <property type="match status" value="1"/>
</dbReference>
<feature type="region of interest" description="Disordered" evidence="1">
    <location>
        <begin position="7476"/>
        <end position="7521"/>
    </location>
</feature>
<feature type="region of interest" description="Disordered" evidence="1">
    <location>
        <begin position="1334"/>
        <end position="1407"/>
    </location>
</feature>
<feature type="compositionally biased region" description="Polar residues" evidence="1">
    <location>
        <begin position="5086"/>
        <end position="5095"/>
    </location>
</feature>
<feature type="compositionally biased region" description="Low complexity" evidence="1">
    <location>
        <begin position="761"/>
        <end position="787"/>
    </location>
</feature>
<feature type="compositionally biased region" description="Low complexity" evidence="1">
    <location>
        <begin position="7035"/>
        <end position="7074"/>
    </location>
</feature>
<dbReference type="PROSITE" id="PS50076">
    <property type="entry name" value="DNAJ_2"/>
    <property type="match status" value="1"/>
</dbReference>